<feature type="compositionally biased region" description="Polar residues" evidence="1">
    <location>
        <begin position="97"/>
        <end position="114"/>
    </location>
</feature>
<dbReference type="AlphaFoldDB" id="A0A1Y1VSA6"/>
<comment type="caution">
    <text evidence="2">The sequence shown here is derived from an EMBL/GenBank/DDBJ whole genome shotgun (WGS) entry which is preliminary data.</text>
</comment>
<gene>
    <name evidence="2" type="ORF">K493DRAFT_322055</name>
    <name evidence="3" type="ORF">K493DRAFT_409494</name>
</gene>
<name>A0A1Y1VSA6_9FUNG</name>
<feature type="compositionally biased region" description="Acidic residues" evidence="1">
    <location>
        <begin position="167"/>
        <end position="186"/>
    </location>
</feature>
<feature type="compositionally biased region" description="Basic and acidic residues" evidence="1">
    <location>
        <begin position="228"/>
        <end position="262"/>
    </location>
</feature>
<feature type="compositionally biased region" description="Basic and acidic residues" evidence="1">
    <location>
        <begin position="305"/>
        <end position="315"/>
    </location>
</feature>
<feature type="compositionally biased region" description="Acidic residues" evidence="1">
    <location>
        <begin position="143"/>
        <end position="157"/>
    </location>
</feature>
<feature type="compositionally biased region" description="Polar residues" evidence="1">
    <location>
        <begin position="75"/>
        <end position="84"/>
    </location>
</feature>
<reference evidence="2 4" key="1">
    <citation type="submission" date="2016-07" db="EMBL/GenBank/DDBJ databases">
        <title>Pervasive Adenine N6-methylation of Active Genes in Fungi.</title>
        <authorList>
            <consortium name="DOE Joint Genome Institute"/>
            <person name="Mondo S.J."/>
            <person name="Dannebaum R.O."/>
            <person name="Kuo R.C."/>
            <person name="Labutti K."/>
            <person name="Haridas S."/>
            <person name="Kuo A."/>
            <person name="Salamov A."/>
            <person name="Ahrendt S.R."/>
            <person name="Lipzen A."/>
            <person name="Sullivan W."/>
            <person name="Andreopoulos W.B."/>
            <person name="Clum A."/>
            <person name="Lindquist E."/>
            <person name="Daum C."/>
            <person name="Ramamoorthy G.K."/>
            <person name="Gryganskyi A."/>
            <person name="Culley D."/>
            <person name="Magnuson J.K."/>
            <person name="James T.Y."/>
            <person name="O'Malley M.A."/>
            <person name="Stajich J.E."/>
            <person name="Spatafora J.W."/>
            <person name="Visel A."/>
            <person name="Grigoriev I.V."/>
        </authorList>
    </citation>
    <scope>NUCLEOTIDE SEQUENCE [LARGE SCALE GENOMIC DNA]</scope>
    <source>
        <strain evidence="2 4">CBS 931.73</strain>
    </source>
</reference>
<evidence type="ECO:0000256" key="1">
    <source>
        <dbReference type="SAM" id="MobiDB-lite"/>
    </source>
</evidence>
<feature type="compositionally biased region" description="Acidic residues" evidence="1">
    <location>
        <begin position="199"/>
        <end position="212"/>
    </location>
</feature>
<feature type="region of interest" description="Disordered" evidence="1">
    <location>
        <begin position="305"/>
        <end position="332"/>
    </location>
</feature>
<dbReference type="EMBL" id="MCFE01001252">
    <property type="protein sequence ID" value="ORX63925.1"/>
    <property type="molecule type" value="Genomic_DNA"/>
</dbReference>
<evidence type="ECO:0000313" key="4">
    <source>
        <dbReference type="Proteomes" id="UP000193498"/>
    </source>
</evidence>
<dbReference type="OrthoDB" id="2440732at2759"/>
<dbReference type="Proteomes" id="UP000193498">
    <property type="component" value="Unassembled WGS sequence"/>
</dbReference>
<feature type="compositionally biased region" description="Polar residues" evidence="1">
    <location>
        <begin position="8"/>
        <end position="18"/>
    </location>
</feature>
<dbReference type="InParanoid" id="A0A1Y1VSA6"/>
<organism evidence="2 4">
    <name type="scientific">Basidiobolus meristosporus CBS 931.73</name>
    <dbReference type="NCBI Taxonomy" id="1314790"/>
    <lineage>
        <taxon>Eukaryota</taxon>
        <taxon>Fungi</taxon>
        <taxon>Fungi incertae sedis</taxon>
        <taxon>Zoopagomycota</taxon>
        <taxon>Entomophthoromycotina</taxon>
        <taxon>Basidiobolomycetes</taxon>
        <taxon>Basidiobolales</taxon>
        <taxon>Basidiobolaceae</taxon>
        <taxon>Basidiobolus</taxon>
    </lineage>
</organism>
<evidence type="ECO:0000313" key="2">
    <source>
        <dbReference type="EMBL" id="ORX63925.1"/>
    </source>
</evidence>
<proteinExistence type="predicted"/>
<keyword evidence="4" id="KW-1185">Reference proteome</keyword>
<sequence>MASKTPRKTTPNTPSGTPKTGLPNFVSPPVSSRLRSRNRKPTQAEESESRTPLARKRAMTTPSKTQPVKRVTEEVASSIQTPKTATRRRAKGVFTEKSVSSTPDEQPKTPQLTSPPLVKRLRSCNRKSNPEPVGLPETHENESESESEAGSEDEPSEEREQSPDSAPESEEEQNEPVGEAAEEEAENSGNEQQEAKQEEESDSDSDSDDDAPEAVSLSSGKSMALQAKKQEREAAQRVADQQRQKRREIDSKLKEQKAAKKDRVAKKSLPKIEIEEEVVPQPLEIPATLPLDMLEMVADMDEELPKKRNHIKMDEFEGLSDDEVEPKSKRVKGEKSFGSIKVVSLTSQPKAKHIPESVLDFKSKHFFGTRVNRKSSVLNMSQRRNVAVKFRRA</sequence>
<accession>A0A1Y1VSA6</accession>
<dbReference type="STRING" id="1314790.A0A1Y1VSA6"/>
<evidence type="ECO:0000313" key="3">
    <source>
        <dbReference type="EMBL" id="ORX91116.1"/>
    </source>
</evidence>
<feature type="region of interest" description="Disordered" evidence="1">
    <location>
        <begin position="1"/>
        <end position="282"/>
    </location>
</feature>
<dbReference type="EMBL" id="MCFE01000341">
    <property type="protein sequence ID" value="ORX91116.1"/>
    <property type="molecule type" value="Genomic_DNA"/>
</dbReference>
<protein>
    <submittedName>
        <fullName evidence="2">Uncharacterized protein</fullName>
    </submittedName>
</protein>